<feature type="compositionally biased region" description="Basic and acidic residues" evidence="2">
    <location>
        <begin position="189"/>
        <end position="201"/>
    </location>
</feature>
<name>A0A8C3PDK2_CHRPI</name>
<reference evidence="5" key="2">
    <citation type="submission" date="2025-09" db="UniProtKB">
        <authorList>
            <consortium name="Ensembl"/>
        </authorList>
    </citation>
    <scope>IDENTIFICATION</scope>
</reference>
<dbReference type="Pfam" id="PF02023">
    <property type="entry name" value="SCAN"/>
    <property type="match status" value="1"/>
</dbReference>
<dbReference type="InterPro" id="IPR038269">
    <property type="entry name" value="SCAN_sf"/>
</dbReference>
<dbReference type="InterPro" id="IPR001878">
    <property type="entry name" value="Znf_CCHC"/>
</dbReference>
<dbReference type="PROSITE" id="PS50804">
    <property type="entry name" value="SCAN_BOX"/>
    <property type="match status" value="1"/>
</dbReference>
<dbReference type="PANTHER" id="PTHR46888:SF15">
    <property type="entry name" value="ZINC FINGER AND SCAN DOMAIN-CONTAINING PROTEIN 12-LIKE"/>
    <property type="match status" value="1"/>
</dbReference>
<evidence type="ECO:0000256" key="1">
    <source>
        <dbReference type="PROSITE-ProRule" id="PRU00047"/>
    </source>
</evidence>
<keyword evidence="1" id="KW-0479">Metal-binding</keyword>
<organism evidence="5 6">
    <name type="scientific">Chrysemys picta bellii</name>
    <name type="common">Western painted turtle</name>
    <name type="synonym">Emys bellii</name>
    <dbReference type="NCBI Taxonomy" id="8478"/>
    <lineage>
        <taxon>Eukaryota</taxon>
        <taxon>Metazoa</taxon>
        <taxon>Chordata</taxon>
        <taxon>Craniata</taxon>
        <taxon>Vertebrata</taxon>
        <taxon>Euteleostomi</taxon>
        <taxon>Archelosauria</taxon>
        <taxon>Testudinata</taxon>
        <taxon>Testudines</taxon>
        <taxon>Cryptodira</taxon>
        <taxon>Durocryptodira</taxon>
        <taxon>Testudinoidea</taxon>
        <taxon>Emydidae</taxon>
        <taxon>Chrysemys</taxon>
    </lineage>
</organism>
<evidence type="ECO:0000313" key="5">
    <source>
        <dbReference type="Ensembl" id="ENSCPBP00000034930.1"/>
    </source>
</evidence>
<dbReference type="Gene3D" id="4.10.60.10">
    <property type="entry name" value="Zinc finger, CCHC-type"/>
    <property type="match status" value="1"/>
</dbReference>
<dbReference type="AlphaFoldDB" id="A0A8C3PDK2"/>
<dbReference type="OMA" id="REWGHIA"/>
<keyword evidence="1" id="KW-0863">Zinc-finger</keyword>
<keyword evidence="6" id="KW-1185">Reference proteome</keyword>
<feature type="compositionally biased region" description="Basic and acidic residues" evidence="2">
    <location>
        <begin position="242"/>
        <end position="256"/>
    </location>
</feature>
<dbReference type="GO" id="GO:0003676">
    <property type="term" value="F:nucleic acid binding"/>
    <property type="evidence" value="ECO:0007669"/>
    <property type="project" value="InterPro"/>
</dbReference>
<dbReference type="SMART" id="SM00431">
    <property type="entry name" value="SCAN"/>
    <property type="match status" value="1"/>
</dbReference>
<feature type="region of interest" description="Disordered" evidence="2">
    <location>
        <begin position="189"/>
        <end position="256"/>
    </location>
</feature>
<dbReference type="InterPro" id="IPR036875">
    <property type="entry name" value="Znf_CCHC_sf"/>
</dbReference>
<dbReference type="Gene3D" id="1.10.4020.10">
    <property type="entry name" value="DNA breaking-rejoining enzymes"/>
    <property type="match status" value="1"/>
</dbReference>
<sequence>MLRELVNQVKSLTELNRGHDGTRLIRASHWLQKVTPEDDVEAYLLAFERTALWEAWPRDQWSGILAPFLCGEAQKAYHDLPEEAEADYPQLKAEILARSGVTTAVRAQQYHGWRYQEDKTPRSQLYDLIHLARKWLQTESRSPEEILAVLVIDRYMRGLPPDLRAWVSQNEPSTYDEVVALVERRRTARELTRPVKEEAPRVKLAAPSPKVRVTGPPGGPRRKKREAEGPSEAIKSWSTEGEENHDVRLPKPRDRGTPRAPYRCYACREWGHIAAQCPNAEELMQCNLGNWADPCSLIHLVGVSLTPHMYTRPVKLNGVGTTELVDSGSAITLISGKLVKRSQLL</sequence>
<feature type="domain" description="SCAN box" evidence="4">
    <location>
        <begin position="108"/>
        <end position="183"/>
    </location>
</feature>
<evidence type="ECO:0000256" key="2">
    <source>
        <dbReference type="SAM" id="MobiDB-lite"/>
    </source>
</evidence>
<dbReference type="GeneTree" id="ENSGT00940000159113"/>
<keyword evidence="1" id="KW-0862">Zinc</keyword>
<dbReference type="Ensembl" id="ENSCPBT00000040999.1">
    <property type="protein sequence ID" value="ENSCPBP00000034930.1"/>
    <property type="gene ID" value="ENSCPBG00000024362.1"/>
</dbReference>
<evidence type="ECO:0000259" key="3">
    <source>
        <dbReference type="PROSITE" id="PS50158"/>
    </source>
</evidence>
<dbReference type="Proteomes" id="UP000694380">
    <property type="component" value="Unplaced"/>
</dbReference>
<dbReference type="SUPFAM" id="SSF57756">
    <property type="entry name" value="Retrovirus zinc finger-like domains"/>
    <property type="match status" value="1"/>
</dbReference>
<reference evidence="5" key="1">
    <citation type="submission" date="2025-08" db="UniProtKB">
        <authorList>
            <consortium name="Ensembl"/>
        </authorList>
    </citation>
    <scope>IDENTIFICATION</scope>
</reference>
<evidence type="ECO:0000313" key="6">
    <source>
        <dbReference type="Proteomes" id="UP000694380"/>
    </source>
</evidence>
<dbReference type="SUPFAM" id="SSF47353">
    <property type="entry name" value="Retrovirus capsid dimerization domain-like"/>
    <property type="match status" value="1"/>
</dbReference>
<proteinExistence type="predicted"/>
<protein>
    <submittedName>
        <fullName evidence="5">Uncharacterized protein</fullName>
    </submittedName>
</protein>
<evidence type="ECO:0000259" key="4">
    <source>
        <dbReference type="PROSITE" id="PS50804"/>
    </source>
</evidence>
<dbReference type="InterPro" id="IPR003309">
    <property type="entry name" value="SCAN_dom"/>
</dbReference>
<dbReference type="PANTHER" id="PTHR46888">
    <property type="entry name" value="ZINC KNUCKLE DOMAINCONTAINING PROTEIN-RELATED"/>
    <property type="match status" value="1"/>
</dbReference>
<dbReference type="GO" id="GO:0008270">
    <property type="term" value="F:zinc ion binding"/>
    <property type="evidence" value="ECO:0007669"/>
    <property type="project" value="UniProtKB-KW"/>
</dbReference>
<feature type="domain" description="CCHC-type" evidence="3">
    <location>
        <begin position="263"/>
        <end position="279"/>
    </location>
</feature>
<accession>A0A8C3PDK2</accession>
<dbReference type="PROSITE" id="PS50158">
    <property type="entry name" value="ZF_CCHC"/>
    <property type="match status" value="1"/>
</dbReference>
<dbReference type="SMART" id="SM00343">
    <property type="entry name" value="ZnF_C2HC"/>
    <property type="match status" value="1"/>
</dbReference>